<gene>
    <name evidence="1" type="ORF">PIB30_061361</name>
</gene>
<accession>A0ABU6TKM1</accession>
<keyword evidence="2" id="KW-1185">Reference proteome</keyword>
<protein>
    <submittedName>
        <fullName evidence="1">Uncharacterized protein</fullName>
    </submittedName>
</protein>
<dbReference type="Proteomes" id="UP001341840">
    <property type="component" value="Unassembled WGS sequence"/>
</dbReference>
<evidence type="ECO:0000313" key="1">
    <source>
        <dbReference type="EMBL" id="MED6149332.1"/>
    </source>
</evidence>
<comment type="caution">
    <text evidence="1">The sequence shown here is derived from an EMBL/GenBank/DDBJ whole genome shotgun (WGS) entry which is preliminary data.</text>
</comment>
<dbReference type="PANTHER" id="PTHR45693">
    <property type="entry name" value="TRANSCRIPTION FACTOR TGA9"/>
    <property type="match status" value="1"/>
</dbReference>
<evidence type="ECO:0000313" key="2">
    <source>
        <dbReference type="Proteomes" id="UP001341840"/>
    </source>
</evidence>
<dbReference type="EMBL" id="JASCZI010091176">
    <property type="protein sequence ID" value="MED6149332.1"/>
    <property type="molecule type" value="Genomic_DNA"/>
</dbReference>
<name>A0ABU6TKM1_9FABA</name>
<reference evidence="1 2" key="1">
    <citation type="journal article" date="2023" name="Plants (Basel)">
        <title>Bridging the Gap: Combining Genomics and Transcriptomics Approaches to Understand Stylosanthes scabra, an Orphan Legume from the Brazilian Caatinga.</title>
        <authorList>
            <person name="Ferreira-Neto J.R.C."/>
            <person name="da Silva M.D."/>
            <person name="Binneck E."/>
            <person name="de Melo N.F."/>
            <person name="da Silva R.H."/>
            <person name="de Melo A.L.T.M."/>
            <person name="Pandolfi V."/>
            <person name="Bustamante F.O."/>
            <person name="Brasileiro-Vidal A.C."/>
            <person name="Benko-Iseppon A.M."/>
        </authorList>
    </citation>
    <scope>NUCLEOTIDE SEQUENCE [LARGE SCALE GENOMIC DNA]</scope>
    <source>
        <tissue evidence="1">Leaves</tissue>
    </source>
</reference>
<dbReference type="PANTHER" id="PTHR45693:SF1">
    <property type="entry name" value="TRANSCRIPTION FACTOR PERIANTHIA"/>
    <property type="match status" value="1"/>
</dbReference>
<sequence>MCHTKHGLAVCKCAYIRIAHFICALAFDLDYARWVEEHQSLIGDLRSALSSQMGDNELDLLVDGVLAHYDELLLLVDGVLHVYVATYSSIH</sequence>
<proteinExistence type="predicted"/>
<organism evidence="1 2">
    <name type="scientific">Stylosanthes scabra</name>
    <dbReference type="NCBI Taxonomy" id="79078"/>
    <lineage>
        <taxon>Eukaryota</taxon>
        <taxon>Viridiplantae</taxon>
        <taxon>Streptophyta</taxon>
        <taxon>Embryophyta</taxon>
        <taxon>Tracheophyta</taxon>
        <taxon>Spermatophyta</taxon>
        <taxon>Magnoliopsida</taxon>
        <taxon>eudicotyledons</taxon>
        <taxon>Gunneridae</taxon>
        <taxon>Pentapetalae</taxon>
        <taxon>rosids</taxon>
        <taxon>fabids</taxon>
        <taxon>Fabales</taxon>
        <taxon>Fabaceae</taxon>
        <taxon>Papilionoideae</taxon>
        <taxon>50 kb inversion clade</taxon>
        <taxon>dalbergioids sensu lato</taxon>
        <taxon>Dalbergieae</taxon>
        <taxon>Pterocarpus clade</taxon>
        <taxon>Stylosanthes</taxon>
    </lineage>
</organism>